<dbReference type="PANTHER" id="PTHR14027">
    <property type="entry name" value="RNA POLYMERASE-ASSOCIATED PROTEIN CTR9"/>
    <property type="match status" value="1"/>
</dbReference>
<name>A0AAD7XCG0_9APHY</name>
<dbReference type="InterPro" id="IPR031101">
    <property type="entry name" value="Ctr9"/>
</dbReference>
<feature type="coiled-coil region" evidence="4">
    <location>
        <begin position="1131"/>
        <end position="1180"/>
    </location>
</feature>
<dbReference type="PANTHER" id="PTHR14027:SF2">
    <property type="entry name" value="RNA POLYMERASE-ASSOCIATED PROTEIN CTR9 HOMOLOG"/>
    <property type="match status" value="1"/>
</dbReference>
<dbReference type="SMART" id="SM00028">
    <property type="entry name" value="TPR"/>
    <property type="match status" value="10"/>
</dbReference>
<dbReference type="Pfam" id="PF13432">
    <property type="entry name" value="TPR_16"/>
    <property type="match status" value="2"/>
</dbReference>
<dbReference type="PROSITE" id="PS50005">
    <property type="entry name" value="TPR"/>
    <property type="match status" value="3"/>
</dbReference>
<feature type="compositionally biased region" description="Acidic residues" evidence="5">
    <location>
        <begin position="1238"/>
        <end position="1257"/>
    </location>
</feature>
<organism evidence="6 7">
    <name type="scientific">Trametes cubensis</name>
    <dbReference type="NCBI Taxonomy" id="1111947"/>
    <lineage>
        <taxon>Eukaryota</taxon>
        <taxon>Fungi</taxon>
        <taxon>Dikarya</taxon>
        <taxon>Basidiomycota</taxon>
        <taxon>Agaricomycotina</taxon>
        <taxon>Agaricomycetes</taxon>
        <taxon>Polyporales</taxon>
        <taxon>Polyporaceae</taxon>
        <taxon>Trametes</taxon>
    </lineage>
</organism>
<comment type="caution">
    <text evidence="6">The sequence shown here is derived from an EMBL/GenBank/DDBJ whole genome shotgun (WGS) entry which is preliminary data.</text>
</comment>
<dbReference type="GO" id="GO:0006355">
    <property type="term" value="P:regulation of DNA-templated transcription"/>
    <property type="evidence" value="ECO:0007669"/>
    <property type="project" value="InterPro"/>
</dbReference>
<dbReference type="GO" id="GO:0006368">
    <property type="term" value="P:transcription elongation by RNA polymerase II"/>
    <property type="evidence" value="ECO:0007669"/>
    <property type="project" value="TreeGrafter"/>
</dbReference>
<evidence type="ECO:0000256" key="1">
    <source>
        <dbReference type="ARBA" id="ARBA00022737"/>
    </source>
</evidence>
<protein>
    <recommendedName>
        <fullName evidence="8">RNA polymerase II-associated protein</fullName>
    </recommendedName>
</protein>
<evidence type="ECO:0000256" key="2">
    <source>
        <dbReference type="ARBA" id="ARBA00022803"/>
    </source>
</evidence>
<dbReference type="InterPro" id="IPR019734">
    <property type="entry name" value="TPR_rpt"/>
</dbReference>
<keyword evidence="4" id="KW-0175">Coiled coil</keyword>
<dbReference type="InterPro" id="IPR011990">
    <property type="entry name" value="TPR-like_helical_dom_sf"/>
</dbReference>
<evidence type="ECO:0008006" key="8">
    <source>
        <dbReference type="Google" id="ProtNLM"/>
    </source>
</evidence>
<dbReference type="SUPFAM" id="SSF81901">
    <property type="entry name" value="HCP-like"/>
    <property type="match status" value="1"/>
</dbReference>
<evidence type="ECO:0000256" key="3">
    <source>
        <dbReference type="PROSITE-ProRule" id="PRU00339"/>
    </source>
</evidence>
<evidence type="ECO:0000256" key="5">
    <source>
        <dbReference type="SAM" id="MobiDB-lite"/>
    </source>
</evidence>
<feature type="compositionally biased region" description="Basic and acidic residues" evidence="5">
    <location>
        <begin position="1182"/>
        <end position="1201"/>
    </location>
</feature>
<feature type="repeat" description="TPR" evidence="3">
    <location>
        <begin position="967"/>
        <end position="1000"/>
    </location>
</feature>
<feature type="repeat" description="TPR" evidence="3">
    <location>
        <begin position="390"/>
        <end position="423"/>
    </location>
</feature>
<reference evidence="6" key="1">
    <citation type="submission" date="2022-11" db="EMBL/GenBank/DDBJ databases">
        <title>Genome Sequence of Cubamyces cubensis.</title>
        <authorList>
            <person name="Buettner E."/>
        </authorList>
    </citation>
    <scope>NUCLEOTIDE SEQUENCE</scope>
    <source>
        <strain evidence="6">MPL-01</strain>
    </source>
</reference>
<dbReference type="Pfam" id="PF13176">
    <property type="entry name" value="TPR_7"/>
    <property type="match status" value="1"/>
</dbReference>
<dbReference type="GO" id="GO:0000993">
    <property type="term" value="F:RNA polymerase II complex binding"/>
    <property type="evidence" value="ECO:0007669"/>
    <property type="project" value="TreeGrafter"/>
</dbReference>
<evidence type="ECO:0000313" key="6">
    <source>
        <dbReference type="EMBL" id="KAJ8486919.1"/>
    </source>
</evidence>
<keyword evidence="2 3" id="KW-0802">TPR repeat</keyword>
<keyword evidence="7" id="KW-1185">Reference proteome</keyword>
<evidence type="ECO:0000256" key="4">
    <source>
        <dbReference type="SAM" id="Coils"/>
    </source>
</evidence>
<evidence type="ECO:0000313" key="7">
    <source>
        <dbReference type="Proteomes" id="UP001215151"/>
    </source>
</evidence>
<keyword evidence="1" id="KW-0677">Repeat</keyword>
<dbReference type="Gene3D" id="1.25.40.10">
    <property type="entry name" value="Tetratricopeptide repeat domain"/>
    <property type="match status" value="3"/>
</dbReference>
<dbReference type="Proteomes" id="UP001215151">
    <property type="component" value="Unassembled WGS sequence"/>
</dbReference>
<feature type="region of interest" description="Disordered" evidence="5">
    <location>
        <begin position="1182"/>
        <end position="1301"/>
    </location>
</feature>
<dbReference type="SUPFAM" id="SSF48452">
    <property type="entry name" value="TPR-like"/>
    <property type="match status" value="2"/>
</dbReference>
<gene>
    <name evidence="6" type="ORF">ONZ51_g4524</name>
</gene>
<dbReference type="EMBL" id="JAPEVG010000088">
    <property type="protein sequence ID" value="KAJ8486919.1"/>
    <property type="molecule type" value="Genomic_DNA"/>
</dbReference>
<dbReference type="GO" id="GO:0016593">
    <property type="term" value="C:Cdc73/Paf1 complex"/>
    <property type="evidence" value="ECO:0007669"/>
    <property type="project" value="TreeGrafter"/>
</dbReference>
<feature type="repeat" description="TPR" evidence="3">
    <location>
        <begin position="760"/>
        <end position="793"/>
    </location>
</feature>
<proteinExistence type="predicted"/>
<accession>A0AAD7XCG0</accession>
<sequence length="1301" mass="145190">MTSFMGAKFFPTAKTRWTDVDTVPHLARRVRAFNAYGMGEVAGAAVAFDLQARLAHSYYVIKSKKRENPEVVREETGAGWKETSGTHFGSPLAGLDVGLQKCLAQTFVQAGMGGWFTTMFDSGLLRVRRCAGRAYGQETALSSLSTAAATQTTMSDADCDSNTAKQRVLSVPVIGRLFALVYILAGPPAATIFLLDGSGRTDMNGTEHSPSPPPPGRSIDIELGGQEVITIELDNLDPNPEDLLEVLKDGQCKVWIWTRLAAEYWRRGHLDAAEKIAQTAEETLRANGAIASLPPVCSFLASLQIARASKAPKLKLPNARQDILHEKLREEYNREAARIFNEGERIAAENGESGTMLAVLTRGILNMSSGQWDDAARTFDSVLAEKPTNVVALLGKAKIAYARRQFPQALKLFQKVLQLNPNCRPDPRIGIGLCLWAMDHKAKAKAAWQRSLEVNPGEWSAQLLLGLEALNASKNENQSEEERKEEFLRGTRLIERSFNANQKNSAAANALCELFLQKGQTKRALKLAERTIQFADVKGILCDGYIRAGRVCHKEGSTRDAMGHFQKAKEARKDNVLATIGMAQLQIKNDETAAAIHTLDTFLQTPNHPKSLELMAMLASLRAYPRPGISSADKVEDKKRARELFDRVCKAIGVPGDGLTQANGTSQALTSSARKLGEDSEMFIEIARLYQDESLDKMERAYKQALKNNEMSGKTEPRLVNNLGALRHMEGHLDEARGLYETALTHAASLDSSSAEAMSTSILYNLARVYEDQGEETKAREAYDKLLARHPEYVDAKIRQAQMLAGLNRPNDAHELLKQALSSQSSNLNLRAFYTHFLIQSNLSKPAKDFVFLTLRDHDKHDIYSLCAAGWLQYHQARENRDTSPKGIEERKRSFQRSAEFYEKALHLDPLCAVAAQGLAIVVAEDALGNLGGALGPIAADEAQKRMANSREALDIFAKVRESINDGSVYANMGHCYYARDEYDRAIESYETASKRFYHNQNVSVLLCLCRAWYAKATKDQSFKAMNTALQYAQKALHLCPWDKAVLYNIAMIQQKAAELLVTVPPQKRSLKDLQRAIEQATHGQKLFASLAADKSPQVPYSRDIADQRRKYGENMLRRCEEQLVAQRQWESEAQAKIEAARQRRQEEKERQEAAERARQEELRKQAELLAEERRIAREKALEWTREVKQQESDEEREKQAKRAKRGKRSENVSGDEGVIGEPKQKKRRGKLKKSAEEGGEGAEGEDAALFSGDDEDQKPRKRTKKRAVRDDDDEEEVAAAPRKKQYKSKEVISDSDEEMS</sequence>